<keyword evidence="5" id="KW-0233">DNA recombination</keyword>
<dbReference type="PANTHER" id="PTHR30349:SF41">
    <property type="entry name" value="INTEGRASE_RECOMBINASE PROTEIN MJ0367-RELATED"/>
    <property type="match status" value="1"/>
</dbReference>
<name>A0A415RWX0_MEDGN</name>
<evidence type="ECO:0000259" key="8">
    <source>
        <dbReference type="PROSITE" id="PS51900"/>
    </source>
</evidence>
<comment type="function">
    <text evidence="1">Site-specific tyrosine recombinase, which acts by catalyzing the cutting and rejoining of the recombining DNA molecules.</text>
</comment>
<proteinExistence type="inferred from homology"/>
<dbReference type="PROSITE" id="PS51898">
    <property type="entry name" value="TYR_RECOMBINASE"/>
    <property type="match status" value="1"/>
</dbReference>
<dbReference type="Pfam" id="PF00589">
    <property type="entry name" value="Phage_integrase"/>
    <property type="match status" value="1"/>
</dbReference>
<evidence type="ECO:0000256" key="3">
    <source>
        <dbReference type="ARBA" id="ARBA00022908"/>
    </source>
</evidence>
<dbReference type="GO" id="GO:0003677">
    <property type="term" value="F:DNA binding"/>
    <property type="evidence" value="ECO:0007669"/>
    <property type="project" value="UniProtKB-UniRule"/>
</dbReference>
<evidence type="ECO:0000256" key="5">
    <source>
        <dbReference type="ARBA" id="ARBA00023172"/>
    </source>
</evidence>
<dbReference type="Gene3D" id="1.10.150.130">
    <property type="match status" value="1"/>
</dbReference>
<dbReference type="EMBL" id="QRQE01000121">
    <property type="protein sequence ID" value="RHM66689.1"/>
    <property type="molecule type" value="Genomic_DNA"/>
</dbReference>
<dbReference type="PANTHER" id="PTHR30349">
    <property type="entry name" value="PHAGE INTEGRASE-RELATED"/>
    <property type="match status" value="1"/>
</dbReference>
<dbReference type="Proteomes" id="UP000285610">
    <property type="component" value="Unassembled WGS sequence"/>
</dbReference>
<evidence type="ECO:0000256" key="4">
    <source>
        <dbReference type="ARBA" id="ARBA00023125"/>
    </source>
</evidence>
<accession>A0A415RWX0</accession>
<feature type="domain" description="Core-binding (CB)" evidence="8">
    <location>
        <begin position="6"/>
        <end position="99"/>
    </location>
</feature>
<evidence type="ECO:0000313" key="10">
    <source>
        <dbReference type="Proteomes" id="UP000285610"/>
    </source>
</evidence>
<reference evidence="9 10" key="1">
    <citation type="submission" date="2018-08" db="EMBL/GenBank/DDBJ databases">
        <title>A genome reference for cultivated species of the human gut microbiota.</title>
        <authorList>
            <person name="Zou Y."/>
            <person name="Xue W."/>
            <person name="Luo G."/>
        </authorList>
    </citation>
    <scope>NUCLEOTIDE SEQUENCE [LARGE SCALE GENOMIC DNA]</scope>
    <source>
        <strain evidence="9 10">AF33-12</strain>
    </source>
</reference>
<dbReference type="InterPro" id="IPR044068">
    <property type="entry name" value="CB"/>
</dbReference>
<organism evidence="9 10">
    <name type="scientific">Mediterraneibacter gnavus</name>
    <name type="common">Ruminococcus gnavus</name>
    <dbReference type="NCBI Taxonomy" id="33038"/>
    <lineage>
        <taxon>Bacteria</taxon>
        <taxon>Bacillati</taxon>
        <taxon>Bacillota</taxon>
        <taxon>Clostridia</taxon>
        <taxon>Lachnospirales</taxon>
        <taxon>Lachnospiraceae</taxon>
        <taxon>Mediterraneibacter</taxon>
    </lineage>
</organism>
<comment type="caution">
    <text evidence="9">The sequence shown here is derived from an EMBL/GenBank/DDBJ whole genome shotgun (WGS) entry which is preliminary data.</text>
</comment>
<dbReference type="InterPro" id="IPR011010">
    <property type="entry name" value="DNA_brk_join_enz"/>
</dbReference>
<dbReference type="GO" id="GO:0006310">
    <property type="term" value="P:DNA recombination"/>
    <property type="evidence" value="ECO:0007669"/>
    <property type="project" value="UniProtKB-KW"/>
</dbReference>
<dbReference type="InterPro" id="IPR013762">
    <property type="entry name" value="Integrase-like_cat_sf"/>
</dbReference>
<feature type="domain" description="Tyr recombinase" evidence="7">
    <location>
        <begin position="124"/>
        <end position="314"/>
    </location>
</feature>
<evidence type="ECO:0000313" key="9">
    <source>
        <dbReference type="EMBL" id="RHM66689.1"/>
    </source>
</evidence>
<dbReference type="GO" id="GO:0015074">
    <property type="term" value="P:DNA integration"/>
    <property type="evidence" value="ECO:0007669"/>
    <property type="project" value="UniProtKB-KW"/>
</dbReference>
<keyword evidence="4 6" id="KW-0238">DNA-binding</keyword>
<evidence type="ECO:0000256" key="1">
    <source>
        <dbReference type="ARBA" id="ARBA00003283"/>
    </source>
</evidence>
<dbReference type="InterPro" id="IPR010998">
    <property type="entry name" value="Integrase_recombinase_N"/>
</dbReference>
<dbReference type="InterPro" id="IPR050090">
    <property type="entry name" value="Tyrosine_recombinase_XerCD"/>
</dbReference>
<dbReference type="InterPro" id="IPR004107">
    <property type="entry name" value="Integrase_SAM-like_N"/>
</dbReference>
<dbReference type="AlphaFoldDB" id="A0A415RWX0"/>
<gene>
    <name evidence="9" type="ORF">DWZ50_20330</name>
</gene>
<evidence type="ECO:0000259" key="7">
    <source>
        <dbReference type="PROSITE" id="PS51898"/>
    </source>
</evidence>
<sequence>MKKSELYFYELLRDFLHKYLIIQRKFTEATVKNYTDSLDQYRQYLRSQKDIPFDKVGFYCFTKEMVYDFCIWLRDSESKSINTINLRLSAIKSFLRYCSEEDATLSELYLKVRSVRRFKGKTDPKLEYLRPEQLESIFSWPDTATRNGRRNQYFMIHAYETGGRIEELVNMRLEDIIRNGASVQIRLHGKGNKTRYNPLPVEVLPHLDAYLNEFHPGRNNQDYLFYTIHNGQHTRMAPRTVNSFLASYAKELHKIDPSFPEGLHCHVFRHSIGMAMFKAGIPLPYIKDFLGHSSIDSTSIYAHADNETMAAALRSVDQEALPIKDSDGNVVSYPEKKWKGKEEYLLHFCGLD</sequence>
<comment type="similarity">
    <text evidence="2">Belongs to the 'phage' integrase family.</text>
</comment>
<dbReference type="InterPro" id="IPR002104">
    <property type="entry name" value="Integrase_catalytic"/>
</dbReference>
<evidence type="ECO:0000256" key="2">
    <source>
        <dbReference type="ARBA" id="ARBA00008857"/>
    </source>
</evidence>
<dbReference type="PROSITE" id="PS51900">
    <property type="entry name" value="CB"/>
    <property type="match status" value="1"/>
</dbReference>
<evidence type="ECO:0000256" key="6">
    <source>
        <dbReference type="PROSITE-ProRule" id="PRU01248"/>
    </source>
</evidence>
<dbReference type="Pfam" id="PF02899">
    <property type="entry name" value="Phage_int_SAM_1"/>
    <property type="match status" value="1"/>
</dbReference>
<dbReference type="Gene3D" id="1.10.443.10">
    <property type="entry name" value="Intergrase catalytic core"/>
    <property type="match status" value="1"/>
</dbReference>
<dbReference type="SUPFAM" id="SSF56349">
    <property type="entry name" value="DNA breaking-rejoining enzymes"/>
    <property type="match status" value="1"/>
</dbReference>
<keyword evidence="3" id="KW-0229">DNA integration</keyword>
<protein>
    <submittedName>
        <fullName evidence="9">Integrase</fullName>
    </submittedName>
</protein>